<reference evidence="1 2" key="1">
    <citation type="journal article" date="2016" name="Nat. Commun.">
        <title>Thousands of microbial genomes shed light on interconnected biogeochemical processes in an aquifer system.</title>
        <authorList>
            <person name="Anantharaman K."/>
            <person name="Brown C.T."/>
            <person name="Hug L.A."/>
            <person name="Sharon I."/>
            <person name="Castelle C.J."/>
            <person name="Probst A.J."/>
            <person name="Thomas B.C."/>
            <person name="Singh A."/>
            <person name="Wilkins M.J."/>
            <person name="Karaoz U."/>
            <person name="Brodie E.L."/>
            <person name="Williams K.H."/>
            <person name="Hubbard S.S."/>
            <person name="Banfield J.F."/>
        </authorList>
    </citation>
    <scope>NUCLEOTIDE SEQUENCE [LARGE SCALE GENOMIC DNA]</scope>
</reference>
<name>A0A1F5JQF6_9BACT</name>
<dbReference type="EMBL" id="MFCV01000044">
    <property type="protein sequence ID" value="OGE30660.1"/>
    <property type="molecule type" value="Genomic_DNA"/>
</dbReference>
<evidence type="ECO:0000313" key="1">
    <source>
        <dbReference type="EMBL" id="OGE30660.1"/>
    </source>
</evidence>
<comment type="caution">
    <text evidence="1">The sequence shown here is derived from an EMBL/GenBank/DDBJ whole genome shotgun (WGS) entry which is preliminary data.</text>
</comment>
<dbReference type="Proteomes" id="UP000176902">
    <property type="component" value="Unassembled WGS sequence"/>
</dbReference>
<protein>
    <submittedName>
        <fullName evidence="1">Uncharacterized protein</fullName>
    </submittedName>
</protein>
<gene>
    <name evidence="1" type="ORF">A3C59_03020</name>
</gene>
<organism evidence="1 2">
    <name type="scientific">Candidatus Daviesbacteria bacterium RIFCSPHIGHO2_02_FULL_36_13</name>
    <dbReference type="NCBI Taxonomy" id="1797768"/>
    <lineage>
        <taxon>Bacteria</taxon>
        <taxon>Candidatus Daviesiibacteriota</taxon>
    </lineage>
</organism>
<sequence>MVERIRNLNLPKRAWNLVVPENFPGVLIFPKAGFNAVAIYAAEQVLTHPLPVSRFYFGMVVMASLYAEWSIRREAARMNQNG</sequence>
<proteinExistence type="predicted"/>
<dbReference type="AlphaFoldDB" id="A0A1F5JQF6"/>
<accession>A0A1F5JQF6</accession>
<evidence type="ECO:0000313" key="2">
    <source>
        <dbReference type="Proteomes" id="UP000176902"/>
    </source>
</evidence>
<dbReference type="STRING" id="1797768.A3C59_03020"/>